<dbReference type="Gene3D" id="3.40.30.10">
    <property type="entry name" value="Glutaredoxin"/>
    <property type="match status" value="1"/>
</dbReference>
<gene>
    <name evidence="2" type="ORF">N568_0101090</name>
</gene>
<dbReference type="Proteomes" id="UP000018692">
    <property type="component" value="Unassembled WGS sequence"/>
</dbReference>
<dbReference type="InterPro" id="IPR036249">
    <property type="entry name" value="Thioredoxin-like_sf"/>
</dbReference>
<comment type="caution">
    <text evidence="2">The sequence shown here is derived from an EMBL/GenBank/DDBJ whole genome shotgun (WGS) entry which is preliminary data.</text>
</comment>
<proteinExistence type="inferred from homology"/>
<evidence type="ECO:0000313" key="2">
    <source>
        <dbReference type="EMBL" id="ETD05697.1"/>
    </source>
</evidence>
<dbReference type="AlphaFoldDB" id="V8ASZ8"/>
<comment type="similarity">
    <text evidence="1">Belongs to the ArsC family.</text>
</comment>
<dbReference type="InterPro" id="IPR006660">
    <property type="entry name" value="Arsenate_reductase-like"/>
</dbReference>
<dbReference type="PROSITE" id="PS51353">
    <property type="entry name" value="ARSC"/>
    <property type="match status" value="1"/>
</dbReference>
<evidence type="ECO:0000313" key="3">
    <source>
        <dbReference type="Proteomes" id="UP000018692"/>
    </source>
</evidence>
<accession>V8ASZ8</accession>
<sequence>MVVVYYRPGCSSSARTLEWLKEHGVPYKKYRIEQLSKEQLLIILTLTENGLTDLFKGNLSTRTKITDIQEIKFNEAIDYVSQHPELIRTPILHSRNKLLIGYHETDIRQFIPHNYRLIRW</sequence>
<protein>
    <submittedName>
        <fullName evidence="2">Uncharacterized protein</fullName>
    </submittedName>
</protein>
<name>V8ASZ8_9LACT</name>
<evidence type="ECO:0000256" key="1">
    <source>
        <dbReference type="PROSITE-ProRule" id="PRU01282"/>
    </source>
</evidence>
<dbReference type="EMBL" id="AVFE01000002">
    <property type="protein sequence ID" value="ETD05697.1"/>
    <property type="molecule type" value="Genomic_DNA"/>
</dbReference>
<organism evidence="2 3">
    <name type="scientific">Lactococcus garvieae TRF1</name>
    <dbReference type="NCBI Taxonomy" id="1380772"/>
    <lineage>
        <taxon>Bacteria</taxon>
        <taxon>Bacillati</taxon>
        <taxon>Bacillota</taxon>
        <taxon>Bacilli</taxon>
        <taxon>Lactobacillales</taxon>
        <taxon>Streptococcaceae</taxon>
        <taxon>Lactococcus</taxon>
    </lineage>
</organism>
<dbReference type="SUPFAM" id="SSF52833">
    <property type="entry name" value="Thioredoxin-like"/>
    <property type="match status" value="1"/>
</dbReference>
<reference evidence="2 3" key="1">
    <citation type="submission" date="2013-07" db="EMBL/GenBank/DDBJ databases">
        <title>Isolation of Lactococcus garvieae strain TRF1 from the fecal material of a timber rattlesnake.</title>
        <authorList>
            <person name="McLaughlin R.W."/>
            <person name="Cochran P.A."/>
            <person name="Dowd S.E."/>
        </authorList>
    </citation>
    <scope>NUCLEOTIDE SEQUENCE [LARGE SCALE GENOMIC DNA]</scope>
    <source>
        <strain evidence="2 3">TRF1</strain>
    </source>
</reference>
<dbReference type="Pfam" id="PF03960">
    <property type="entry name" value="ArsC"/>
    <property type="match status" value="1"/>
</dbReference>
<dbReference type="PANTHER" id="PTHR30041">
    <property type="entry name" value="ARSENATE REDUCTASE"/>
    <property type="match status" value="1"/>
</dbReference>
<dbReference type="PANTHER" id="PTHR30041:SF7">
    <property type="entry name" value="GLOBAL TRANSCRIPTIONAL REGULATOR SPX"/>
    <property type="match status" value="1"/>
</dbReference>